<name>A0A4P9UQ19_METBY</name>
<keyword evidence="8" id="KW-0808">Transferase</keyword>
<dbReference type="InterPro" id="IPR013655">
    <property type="entry name" value="PAS_fold_3"/>
</dbReference>
<organism evidence="8 9">
    <name type="scientific">Methylotuvimicrobium buryatense</name>
    <name type="common">Methylomicrobium buryatense</name>
    <dbReference type="NCBI Taxonomy" id="95641"/>
    <lineage>
        <taxon>Bacteria</taxon>
        <taxon>Pseudomonadati</taxon>
        <taxon>Pseudomonadota</taxon>
        <taxon>Gammaproteobacteria</taxon>
        <taxon>Methylococcales</taxon>
        <taxon>Methylococcaceae</taxon>
        <taxon>Methylotuvimicrobium</taxon>
    </lineage>
</organism>
<keyword evidence="4" id="KW-0175">Coiled coil</keyword>
<dbReference type="InterPro" id="IPR005467">
    <property type="entry name" value="His_kinase_dom"/>
</dbReference>
<dbReference type="SUPFAM" id="SSF55781">
    <property type="entry name" value="GAF domain-like"/>
    <property type="match status" value="1"/>
</dbReference>
<evidence type="ECO:0000259" key="5">
    <source>
        <dbReference type="PROSITE" id="PS50109"/>
    </source>
</evidence>
<evidence type="ECO:0000259" key="6">
    <source>
        <dbReference type="PROSITE" id="PS50112"/>
    </source>
</evidence>
<keyword evidence="8" id="KW-0418">Kinase</keyword>
<dbReference type="NCBIfam" id="TIGR00229">
    <property type="entry name" value="sensory_box"/>
    <property type="match status" value="1"/>
</dbReference>
<dbReference type="PANTHER" id="PTHR43065">
    <property type="entry name" value="SENSOR HISTIDINE KINASE"/>
    <property type="match status" value="1"/>
</dbReference>
<dbReference type="PANTHER" id="PTHR43065:SF50">
    <property type="entry name" value="HISTIDINE KINASE"/>
    <property type="match status" value="1"/>
</dbReference>
<dbReference type="SUPFAM" id="SSF47384">
    <property type="entry name" value="Homodimeric domain of signal transducing histidine kinase"/>
    <property type="match status" value="1"/>
</dbReference>
<evidence type="ECO:0000259" key="7">
    <source>
        <dbReference type="PROSITE" id="PS50113"/>
    </source>
</evidence>
<dbReference type="EMBL" id="CP035467">
    <property type="protein sequence ID" value="QCW81676.1"/>
    <property type="molecule type" value="Genomic_DNA"/>
</dbReference>
<dbReference type="InterPro" id="IPR029016">
    <property type="entry name" value="GAF-like_dom_sf"/>
</dbReference>
<dbReference type="Pfam" id="PF08447">
    <property type="entry name" value="PAS_3"/>
    <property type="match status" value="1"/>
</dbReference>
<keyword evidence="3" id="KW-0597">Phosphoprotein</keyword>
<evidence type="ECO:0000313" key="8">
    <source>
        <dbReference type="EMBL" id="QCW81676.1"/>
    </source>
</evidence>
<dbReference type="SMART" id="SM00065">
    <property type="entry name" value="GAF"/>
    <property type="match status" value="1"/>
</dbReference>
<evidence type="ECO:0000256" key="3">
    <source>
        <dbReference type="ARBA" id="ARBA00022553"/>
    </source>
</evidence>
<dbReference type="SUPFAM" id="SSF55785">
    <property type="entry name" value="PYP-like sensor domain (PAS domain)"/>
    <property type="match status" value="1"/>
</dbReference>
<dbReference type="KEGG" id="mbur:EQU24_05010"/>
<reference evidence="9" key="1">
    <citation type="journal article" date="2019" name="J. Bacteriol.">
        <title>A Mutagenic Screen Identifies a TonB-Dependent Receptor Required for the Lanthanide Metal Switch in the Type I Methanotroph 'Methylotuvimicrobium buryatense' 5GB1C.</title>
        <authorList>
            <person name="Groom J.D."/>
            <person name="Ford S.M."/>
            <person name="Pesesky M.W."/>
            <person name="Lidstrom M.E."/>
        </authorList>
    </citation>
    <scope>NUCLEOTIDE SEQUENCE [LARGE SCALE GENOMIC DNA]</scope>
    <source>
        <strain evidence="9">5GB1C</strain>
    </source>
</reference>
<dbReference type="RefSeq" id="WP_017840545.1">
    <property type="nucleotide sequence ID" value="NZ_CP035467.1"/>
</dbReference>
<dbReference type="InterPro" id="IPR003594">
    <property type="entry name" value="HATPase_dom"/>
</dbReference>
<dbReference type="InterPro" id="IPR035965">
    <property type="entry name" value="PAS-like_dom_sf"/>
</dbReference>
<evidence type="ECO:0000256" key="2">
    <source>
        <dbReference type="ARBA" id="ARBA00012438"/>
    </source>
</evidence>
<dbReference type="PROSITE" id="PS50113">
    <property type="entry name" value="PAC"/>
    <property type="match status" value="1"/>
</dbReference>
<keyword evidence="9" id="KW-1185">Reference proteome</keyword>
<dbReference type="InterPro" id="IPR004358">
    <property type="entry name" value="Sig_transdc_His_kin-like_C"/>
</dbReference>
<dbReference type="Pfam" id="PF13185">
    <property type="entry name" value="GAF_2"/>
    <property type="match status" value="1"/>
</dbReference>
<dbReference type="GO" id="GO:0000155">
    <property type="term" value="F:phosphorelay sensor kinase activity"/>
    <property type="evidence" value="ECO:0007669"/>
    <property type="project" value="InterPro"/>
</dbReference>
<dbReference type="InterPro" id="IPR003661">
    <property type="entry name" value="HisK_dim/P_dom"/>
</dbReference>
<dbReference type="PROSITE" id="PS50109">
    <property type="entry name" value="HIS_KIN"/>
    <property type="match status" value="1"/>
</dbReference>
<evidence type="ECO:0000256" key="1">
    <source>
        <dbReference type="ARBA" id="ARBA00000085"/>
    </source>
</evidence>
<evidence type="ECO:0000256" key="4">
    <source>
        <dbReference type="SAM" id="Coils"/>
    </source>
</evidence>
<accession>A0A4P9UQ19</accession>
<dbReference type="Proteomes" id="UP000305881">
    <property type="component" value="Chromosome"/>
</dbReference>
<dbReference type="InterPro" id="IPR003018">
    <property type="entry name" value="GAF"/>
</dbReference>
<dbReference type="Gene3D" id="1.10.287.130">
    <property type="match status" value="1"/>
</dbReference>
<dbReference type="InterPro" id="IPR036890">
    <property type="entry name" value="HATPase_C_sf"/>
</dbReference>
<evidence type="ECO:0000313" key="9">
    <source>
        <dbReference type="Proteomes" id="UP000305881"/>
    </source>
</evidence>
<dbReference type="STRING" id="675511.GCA_000341735_02009"/>
<dbReference type="CDD" id="cd00130">
    <property type="entry name" value="PAS"/>
    <property type="match status" value="1"/>
</dbReference>
<dbReference type="SMART" id="SM00387">
    <property type="entry name" value="HATPase_c"/>
    <property type="match status" value="1"/>
</dbReference>
<dbReference type="PRINTS" id="PR00344">
    <property type="entry name" value="BCTRLSENSOR"/>
</dbReference>
<dbReference type="AlphaFoldDB" id="A0A4P9UQ19"/>
<feature type="coiled-coil region" evidence="4">
    <location>
        <begin position="312"/>
        <end position="349"/>
    </location>
</feature>
<dbReference type="InterPro" id="IPR036097">
    <property type="entry name" value="HisK_dim/P_sf"/>
</dbReference>
<dbReference type="SUPFAM" id="SSF55874">
    <property type="entry name" value="ATPase domain of HSP90 chaperone/DNA topoisomerase II/histidine kinase"/>
    <property type="match status" value="1"/>
</dbReference>
<dbReference type="Gene3D" id="3.30.450.40">
    <property type="match status" value="1"/>
</dbReference>
<dbReference type="Gene3D" id="3.30.450.20">
    <property type="entry name" value="PAS domain"/>
    <property type="match status" value="1"/>
</dbReference>
<proteinExistence type="predicted"/>
<feature type="domain" description="PAC" evidence="7">
    <location>
        <begin position="272"/>
        <end position="324"/>
    </location>
</feature>
<feature type="domain" description="Histidine kinase" evidence="5">
    <location>
        <begin position="358"/>
        <end position="603"/>
    </location>
</feature>
<dbReference type="OrthoDB" id="1931120at2"/>
<sequence length="608" mass="68925">MLFNENKQLQWISELYQLGQSDSLHENPGQFYRDILRFILEGFDADTGSLTMLENERYVIKAGAGLPEEYIGRPISDQSAVIRWVLENRCALLLKGKIDQDPRFKNHGPRSDSRIPAAALCWPLISGQRSIGTICVNKLNEPSTYTEADLESGQLMANAIALAIDNILLNIDRRKHIQELAGANRQLQIIRRRYEESEKRLHDILNSLDSVVWSMEPGTLKLLYLNDAAEVISGRPVRDFFERPDLWLSIVDPKDRQNVENRLADLPAAGTQKLAYRIVRPDGEQRWLYQSMRYVRDENEAPLRIDGITADITEHKKAEDLLKQRNTELQQALTQLQELQQQLMQSEKMSSIGQLAAGVAHEINNPIGYINSNLTSLKNYIEDLLELVEMYENIDAVCNDAERIDPLQAFKRQIDLPFLKEDVLDLLSESREGAERVKKIVQDLKDFSHVGGDDDWQWADLQACLDSTLNIVHNETKYKADIIKEYGDLPRVWCLPHQLNQVFMNLLVNAAHAIEEKGTITIRSGTEAGGRVWIDIADTGKGIDPKHLNKIFDPFFTTKPVGKGTGLGLSVSYSIIKKHHGEIRLGSRVGEGTTFRIVLPVEYNAPGK</sequence>
<dbReference type="PROSITE" id="PS50112">
    <property type="entry name" value="PAS"/>
    <property type="match status" value="1"/>
</dbReference>
<dbReference type="InterPro" id="IPR000700">
    <property type="entry name" value="PAS-assoc_C"/>
</dbReference>
<protein>
    <recommendedName>
        <fullName evidence="2">histidine kinase</fullName>
        <ecNumber evidence="2">2.7.13.3</ecNumber>
    </recommendedName>
</protein>
<gene>
    <name evidence="8" type="ORF">EQU24_05010</name>
</gene>
<feature type="coiled-coil region" evidence="4">
    <location>
        <begin position="173"/>
        <end position="200"/>
    </location>
</feature>
<dbReference type="Gene3D" id="3.30.565.10">
    <property type="entry name" value="Histidine kinase-like ATPase, C-terminal domain"/>
    <property type="match status" value="1"/>
</dbReference>
<dbReference type="InterPro" id="IPR000014">
    <property type="entry name" value="PAS"/>
</dbReference>
<dbReference type="CDD" id="cd00082">
    <property type="entry name" value="HisKA"/>
    <property type="match status" value="1"/>
</dbReference>
<dbReference type="Pfam" id="PF02518">
    <property type="entry name" value="HATPase_c"/>
    <property type="match status" value="1"/>
</dbReference>
<comment type="catalytic activity">
    <reaction evidence="1">
        <text>ATP + protein L-histidine = ADP + protein N-phospho-L-histidine.</text>
        <dbReference type="EC" id="2.7.13.3"/>
    </reaction>
</comment>
<dbReference type="EC" id="2.7.13.3" evidence="2"/>
<feature type="domain" description="PAS" evidence="6">
    <location>
        <begin position="197"/>
        <end position="270"/>
    </location>
</feature>